<evidence type="ECO:0000313" key="2">
    <source>
        <dbReference type="EMBL" id="MST70045.1"/>
    </source>
</evidence>
<keyword evidence="1" id="KW-1133">Transmembrane helix</keyword>
<feature type="transmembrane region" description="Helical" evidence="1">
    <location>
        <begin position="39"/>
        <end position="59"/>
    </location>
</feature>
<dbReference type="AlphaFoldDB" id="A0A6N7XJ12"/>
<gene>
    <name evidence="2" type="ORF">FYJ65_01610</name>
</gene>
<evidence type="ECO:0000313" key="3">
    <source>
        <dbReference type="Proteomes" id="UP000469424"/>
    </source>
</evidence>
<accession>A0A6N7XJ12</accession>
<name>A0A6N7XJ12_9FIRM</name>
<feature type="transmembrane region" description="Helical" evidence="1">
    <location>
        <begin position="80"/>
        <end position="107"/>
    </location>
</feature>
<comment type="caution">
    <text evidence="2">The sequence shown here is derived from an EMBL/GenBank/DDBJ whole genome shotgun (WGS) entry which is preliminary data.</text>
</comment>
<dbReference type="Proteomes" id="UP000469424">
    <property type="component" value="Unassembled WGS sequence"/>
</dbReference>
<evidence type="ECO:0000256" key="1">
    <source>
        <dbReference type="SAM" id="Phobius"/>
    </source>
</evidence>
<organism evidence="2 3">
    <name type="scientific">Mogibacterium kristiansenii</name>
    <dbReference type="NCBI Taxonomy" id="2606708"/>
    <lineage>
        <taxon>Bacteria</taxon>
        <taxon>Bacillati</taxon>
        <taxon>Bacillota</taxon>
        <taxon>Clostridia</taxon>
        <taxon>Peptostreptococcales</taxon>
        <taxon>Anaerovoracaceae</taxon>
        <taxon>Mogibacterium</taxon>
    </lineage>
</organism>
<keyword evidence="3" id="KW-1185">Reference proteome</keyword>
<dbReference type="EMBL" id="VUNA01000002">
    <property type="protein sequence ID" value="MST70045.1"/>
    <property type="molecule type" value="Genomic_DNA"/>
</dbReference>
<evidence type="ECO:0008006" key="4">
    <source>
        <dbReference type="Google" id="ProtNLM"/>
    </source>
</evidence>
<reference evidence="2 3" key="1">
    <citation type="submission" date="2019-08" db="EMBL/GenBank/DDBJ databases">
        <title>In-depth cultivation of the pig gut microbiome towards novel bacterial diversity and tailored functional studies.</title>
        <authorList>
            <person name="Wylensek D."/>
            <person name="Hitch T.C.A."/>
            <person name="Clavel T."/>
        </authorList>
    </citation>
    <scope>NUCLEOTIDE SEQUENCE [LARGE SCALE GENOMIC DNA]</scope>
    <source>
        <strain evidence="2 3">WCA-MUC-591-APC-4B</strain>
    </source>
</reference>
<keyword evidence="1" id="KW-0812">Transmembrane</keyword>
<feature type="transmembrane region" description="Helical" evidence="1">
    <location>
        <begin position="12"/>
        <end position="33"/>
    </location>
</feature>
<keyword evidence="1" id="KW-0472">Membrane</keyword>
<dbReference type="RefSeq" id="WP_154553606.1">
    <property type="nucleotide sequence ID" value="NZ_JAQXUZ010000021.1"/>
</dbReference>
<feature type="transmembrane region" description="Helical" evidence="1">
    <location>
        <begin position="113"/>
        <end position="136"/>
    </location>
</feature>
<proteinExistence type="predicted"/>
<protein>
    <recommendedName>
        <fullName evidence="4">DUF2798 domain-containing protein</fullName>
    </recommendedName>
</protein>
<sequence>MVHKSKKLTAVYALIMDLPLSILITLISLVLAGNLAAPMFIRMAILAYVITFFVNFLPAPKWGFDFAIKHSKPGTFKFGLLLNLVVAAVFVVILDLIMTAVGVLVFGGGTFQMYIVSVLGGFVPCYVPTLIIAMLWNGPADKMSRAIVGEPMPEIPTSF</sequence>